<sequence length="147" mass="16433">MSQLAGTQCTFKLRASSDFGTHRNTHVNWAEFDLANNSVEFLKPFYNITLQLLTGASACVSEVVVMIDQITAGLSAVIANDDGKIAMVLHPSFKDEYFKLAKWPQEWINKAIDLTCKMYNAWYKPKEPTSIAPKPKRVPAKGLVLLL</sequence>
<dbReference type="AlphaFoldDB" id="A0A2N5UTD5"/>
<accession>A0A2N5UTD5</accession>
<organism evidence="1 2">
    <name type="scientific">Puccinia coronata f. sp. avenae</name>
    <dbReference type="NCBI Taxonomy" id="200324"/>
    <lineage>
        <taxon>Eukaryota</taxon>
        <taxon>Fungi</taxon>
        <taxon>Dikarya</taxon>
        <taxon>Basidiomycota</taxon>
        <taxon>Pucciniomycotina</taxon>
        <taxon>Pucciniomycetes</taxon>
        <taxon>Pucciniales</taxon>
        <taxon>Pucciniaceae</taxon>
        <taxon>Puccinia</taxon>
    </lineage>
</organism>
<comment type="caution">
    <text evidence="1">The sequence shown here is derived from an EMBL/GenBank/DDBJ whole genome shotgun (WGS) entry which is preliminary data.</text>
</comment>
<proteinExistence type="predicted"/>
<protein>
    <submittedName>
        <fullName evidence="1">Uncharacterized protein</fullName>
    </submittedName>
</protein>
<dbReference type="EMBL" id="PGCI01000094">
    <property type="protein sequence ID" value="PLW41035.1"/>
    <property type="molecule type" value="Genomic_DNA"/>
</dbReference>
<gene>
    <name evidence="1" type="ORF">PCASD_07947</name>
</gene>
<name>A0A2N5UTD5_9BASI</name>
<reference evidence="1 2" key="1">
    <citation type="submission" date="2017-11" db="EMBL/GenBank/DDBJ databases">
        <title>De novo assembly and phasing of dikaryotic genomes from two isolates of Puccinia coronata f. sp. avenae, the causal agent of oat crown rust.</title>
        <authorList>
            <person name="Miller M.E."/>
            <person name="Zhang Y."/>
            <person name="Omidvar V."/>
            <person name="Sperschneider J."/>
            <person name="Schwessinger B."/>
            <person name="Raley C."/>
            <person name="Palmer J.M."/>
            <person name="Garnica D."/>
            <person name="Upadhyaya N."/>
            <person name="Rathjen J."/>
            <person name="Taylor J.M."/>
            <person name="Park R.F."/>
            <person name="Dodds P.N."/>
            <person name="Hirsch C.D."/>
            <person name="Kianian S.F."/>
            <person name="Figueroa M."/>
        </authorList>
    </citation>
    <scope>NUCLEOTIDE SEQUENCE [LARGE SCALE GENOMIC DNA]</scope>
    <source>
        <strain evidence="1">12SD80</strain>
    </source>
</reference>
<evidence type="ECO:0000313" key="1">
    <source>
        <dbReference type="EMBL" id="PLW41035.1"/>
    </source>
</evidence>
<evidence type="ECO:0000313" key="2">
    <source>
        <dbReference type="Proteomes" id="UP000235392"/>
    </source>
</evidence>
<dbReference type="Proteomes" id="UP000235392">
    <property type="component" value="Unassembled WGS sequence"/>
</dbReference>